<name>A0A9E7NEK2_9CAUD</name>
<keyword evidence="1" id="KW-0812">Transmembrane</keyword>
<sequence>MSSLLFGIYKIILKIFLDMTIILTLRGENKT</sequence>
<dbReference type="EMBL" id="ON637170">
    <property type="protein sequence ID" value="UTN90237.1"/>
    <property type="molecule type" value="Genomic_DNA"/>
</dbReference>
<evidence type="ECO:0000256" key="1">
    <source>
        <dbReference type="SAM" id="Phobius"/>
    </source>
</evidence>
<reference evidence="2" key="1">
    <citation type="journal article" date="2022" name="Pharmaceutics">
        <title>Isolation and Molecular Characterization of a Novel Lytic Bacteriophage That Inactivates MDR Klebsiella pneumoniae Strains.</title>
        <authorList>
            <person name="Balcao V.M."/>
            <person name="Moreli F.C."/>
            <person name="Silva E.C."/>
            <person name="Belline B.G."/>
            <person name="Martins L.F."/>
            <person name="Rossi F.P.N."/>
            <person name="Pereira C."/>
            <person name="Vila M.M.D.C."/>
            <person name="da Silva A.M."/>
        </authorList>
    </citation>
    <scope>NUCLEOTIDE SEQUENCE</scope>
</reference>
<feature type="transmembrane region" description="Helical" evidence="1">
    <location>
        <begin position="6"/>
        <end position="25"/>
    </location>
</feature>
<organism evidence="2 3">
    <name type="scientific">Klebsiella phage vB_KpnS_Uniso31</name>
    <dbReference type="NCBI Taxonomy" id="2951200"/>
    <lineage>
        <taxon>Viruses</taxon>
        <taxon>Duplodnaviria</taxon>
        <taxon>Heunggongvirae</taxon>
        <taxon>Uroviricota</taxon>
        <taxon>Caudoviricetes</taxon>
        <taxon>Demerecviridae</taxon>
        <taxon>Sugarlandvirus</taxon>
        <taxon>Sugarlandvirus Uniso31</taxon>
    </lineage>
</organism>
<evidence type="ECO:0000313" key="3">
    <source>
        <dbReference type="Proteomes" id="UP001058039"/>
    </source>
</evidence>
<accession>A0A9E7NEK2</accession>
<evidence type="ECO:0000313" key="2">
    <source>
        <dbReference type="EMBL" id="UTN90237.1"/>
    </source>
</evidence>
<protein>
    <submittedName>
        <fullName evidence="2">Tail protein</fullName>
    </submittedName>
</protein>
<keyword evidence="1" id="KW-0472">Membrane</keyword>
<proteinExistence type="predicted"/>
<keyword evidence="1" id="KW-1133">Transmembrane helix</keyword>
<keyword evidence="3" id="KW-1185">Reference proteome</keyword>
<dbReference type="Proteomes" id="UP001058039">
    <property type="component" value="Segment"/>
</dbReference>